<dbReference type="Pfam" id="PF15260">
    <property type="entry name" value="FAM219A"/>
    <property type="match status" value="1"/>
</dbReference>
<dbReference type="AlphaFoldDB" id="A0A556TUC9"/>
<proteinExistence type="inferred from homology"/>
<comment type="subcellular location">
    <subcellularLocation>
        <location evidence="1">Endoplasmic reticulum membrane</location>
        <topology evidence="1">Single-pass membrane protein</topology>
    </subcellularLocation>
</comment>
<comment type="similarity">
    <text evidence="3">Belongs to the FAM219 family.</text>
</comment>
<evidence type="ECO:0000259" key="13">
    <source>
        <dbReference type="Pfam" id="PF04389"/>
    </source>
</evidence>
<keyword evidence="4 12" id="KW-0812">Transmembrane</keyword>
<dbReference type="FunFam" id="3.40.630.10:FF:000021">
    <property type="entry name" value="Nicalin"/>
    <property type="match status" value="1"/>
</dbReference>
<dbReference type="PANTHER" id="PTHR31826">
    <property type="entry name" value="NICALIN"/>
    <property type="match status" value="1"/>
</dbReference>
<dbReference type="GO" id="GO:0009966">
    <property type="term" value="P:regulation of signal transduction"/>
    <property type="evidence" value="ECO:0007669"/>
    <property type="project" value="InterPro"/>
</dbReference>
<dbReference type="InterPro" id="IPR016574">
    <property type="entry name" value="Nicalin"/>
</dbReference>
<evidence type="ECO:0000256" key="4">
    <source>
        <dbReference type="ARBA" id="ARBA00022692"/>
    </source>
</evidence>
<feature type="compositionally biased region" description="Basic and acidic residues" evidence="11">
    <location>
        <begin position="52"/>
        <end position="61"/>
    </location>
</feature>
<evidence type="ECO:0000256" key="5">
    <source>
        <dbReference type="ARBA" id="ARBA00022729"/>
    </source>
</evidence>
<feature type="domain" description="Peptidase M28" evidence="13">
    <location>
        <begin position="318"/>
        <end position="432"/>
    </location>
</feature>
<dbReference type="OrthoDB" id="5913609at2759"/>
<evidence type="ECO:0000313" key="14">
    <source>
        <dbReference type="EMBL" id="TSK72091.1"/>
    </source>
</evidence>
<feature type="compositionally biased region" description="Polar residues" evidence="11">
    <location>
        <begin position="66"/>
        <end position="80"/>
    </location>
</feature>
<keyword evidence="9" id="KW-0325">Glycoprotein</keyword>
<evidence type="ECO:0000256" key="6">
    <source>
        <dbReference type="ARBA" id="ARBA00022824"/>
    </source>
</evidence>
<reference evidence="14 15" key="1">
    <citation type="journal article" date="2019" name="Genome Biol. Evol.">
        <title>Whole-Genome Sequencing of the Giant Devil Catfish, Bagarius yarrelli.</title>
        <authorList>
            <person name="Jiang W."/>
            <person name="Lv Y."/>
            <person name="Cheng L."/>
            <person name="Yang K."/>
            <person name="Chao B."/>
            <person name="Wang X."/>
            <person name="Li Y."/>
            <person name="Pan X."/>
            <person name="You X."/>
            <person name="Zhang Y."/>
            <person name="Yang J."/>
            <person name="Li J."/>
            <person name="Zhang X."/>
            <person name="Liu S."/>
            <person name="Sun C."/>
            <person name="Yang J."/>
            <person name="Shi Q."/>
        </authorList>
    </citation>
    <scope>NUCLEOTIDE SEQUENCE [LARGE SCALE GENOMIC DNA]</scope>
    <source>
        <strain evidence="14">JWS20170419001</strain>
        <tissue evidence="14">Muscle</tissue>
    </source>
</reference>
<evidence type="ECO:0000256" key="11">
    <source>
        <dbReference type="SAM" id="MobiDB-lite"/>
    </source>
</evidence>
<dbReference type="SUPFAM" id="SSF53187">
    <property type="entry name" value="Zn-dependent exopeptidases"/>
    <property type="match status" value="1"/>
</dbReference>
<evidence type="ECO:0000256" key="10">
    <source>
        <dbReference type="ARBA" id="ARBA00034873"/>
    </source>
</evidence>
<evidence type="ECO:0000256" key="8">
    <source>
        <dbReference type="ARBA" id="ARBA00023136"/>
    </source>
</evidence>
<organism evidence="14 15">
    <name type="scientific">Bagarius yarrelli</name>
    <name type="common">Goonch</name>
    <name type="synonym">Bagrus yarrelli</name>
    <dbReference type="NCBI Taxonomy" id="175774"/>
    <lineage>
        <taxon>Eukaryota</taxon>
        <taxon>Metazoa</taxon>
        <taxon>Chordata</taxon>
        <taxon>Craniata</taxon>
        <taxon>Vertebrata</taxon>
        <taxon>Euteleostomi</taxon>
        <taxon>Actinopterygii</taxon>
        <taxon>Neopterygii</taxon>
        <taxon>Teleostei</taxon>
        <taxon>Ostariophysi</taxon>
        <taxon>Siluriformes</taxon>
        <taxon>Sisoridae</taxon>
        <taxon>Sisorinae</taxon>
        <taxon>Bagarius</taxon>
    </lineage>
</organism>
<sequence>MMEEIDRFQVPPVNSEMQPLDPAATTTSEADSELREVESVPINYKPSPLQVKIEKQRELARKGSAKNGTASSPVNQQPKKNNVMARTRLVVPNKGYSSLDQSPDEKPLVALDTDSDDDFDMSRYSSSGYSSAEQINQDLNIQLLKDGYRLDEIPDDEDLDLIPPKSVNPTCCHGAMVVAEARSADDSSLTRRCAIMRLTDFTLERFLEVRRQNAAAVLILIPQNLSTISDDVIQSFMITESEALKMEMLMPVYVVPEDEQLLYMYAEVKHAAATKSASILIRVLHSMISTTAFQILVNNNSPIKAITDSSIITLEGVLPGVTEDAPTIVITAHYDSFGLAPWMSYGADSNGSGVTILVELARLFQRLYSDPRNKAPFHLLFSLTGGGKYNYIGTKRWLAENMDHAESSLLHDNVAFVLCLDSLGSGDELFFHVSRPPKPGTPLFSFIQHLEYLISSRFPWVKFGTVHKKINLQESTLAWEHECYGIKHIPAFTLSHLQDPKSERRGSILDTMSQVDIRKLKRNTVVVAEALVRYMYNLSDKLMDTEPQNTLLLNSLEQEFRRHLQQVYRHTFRQAHRDPDITFFDQMKQPVMMYRVKPAAFDLFLGGCIAGYLGFVYFAIQVCSTLDDETCIHNAPCDQFGTVDSIRFYLQNFGYVYMRFKAVLKNKQ</sequence>
<protein>
    <recommendedName>
        <fullName evidence="10">BOS complex subunit NCLN</fullName>
    </recommendedName>
</protein>
<dbReference type="Gene3D" id="3.40.630.10">
    <property type="entry name" value="Zn peptidases"/>
    <property type="match status" value="1"/>
</dbReference>
<keyword evidence="7 12" id="KW-1133">Transmembrane helix</keyword>
<dbReference type="Proteomes" id="UP000319801">
    <property type="component" value="Unassembled WGS sequence"/>
</dbReference>
<accession>A0A556TUC9</accession>
<keyword evidence="8 12" id="KW-0472">Membrane</keyword>
<dbReference type="CDD" id="cd03882">
    <property type="entry name" value="M28_nicalin_like"/>
    <property type="match status" value="1"/>
</dbReference>
<evidence type="ECO:0000256" key="9">
    <source>
        <dbReference type="ARBA" id="ARBA00023180"/>
    </source>
</evidence>
<comment type="caution">
    <text evidence="14">The sequence shown here is derived from an EMBL/GenBank/DDBJ whole genome shotgun (WGS) entry which is preliminary data.</text>
</comment>
<feature type="transmembrane region" description="Helical" evidence="12">
    <location>
        <begin position="599"/>
        <end position="620"/>
    </location>
</feature>
<keyword evidence="15" id="KW-1185">Reference proteome</keyword>
<evidence type="ECO:0000313" key="15">
    <source>
        <dbReference type="Proteomes" id="UP000319801"/>
    </source>
</evidence>
<evidence type="ECO:0000256" key="3">
    <source>
        <dbReference type="ARBA" id="ARBA00010549"/>
    </source>
</evidence>
<name>A0A556TUC9_BAGYA</name>
<feature type="region of interest" description="Disordered" evidence="11">
    <location>
        <begin position="1"/>
        <end position="117"/>
    </location>
</feature>
<dbReference type="InterPro" id="IPR029339">
    <property type="entry name" value="FAM219"/>
</dbReference>
<keyword evidence="6" id="KW-0256">Endoplasmic reticulum</keyword>
<dbReference type="GO" id="GO:0005789">
    <property type="term" value="C:endoplasmic reticulum membrane"/>
    <property type="evidence" value="ECO:0007669"/>
    <property type="project" value="UniProtKB-SubCell"/>
</dbReference>
<evidence type="ECO:0000256" key="1">
    <source>
        <dbReference type="ARBA" id="ARBA00004389"/>
    </source>
</evidence>
<keyword evidence="5" id="KW-0732">Signal</keyword>
<dbReference type="Pfam" id="PF04389">
    <property type="entry name" value="Peptidase_M28"/>
    <property type="match status" value="1"/>
</dbReference>
<evidence type="ECO:0000256" key="7">
    <source>
        <dbReference type="ARBA" id="ARBA00022989"/>
    </source>
</evidence>
<dbReference type="EMBL" id="VCAZ01000019">
    <property type="protein sequence ID" value="TSK72091.1"/>
    <property type="molecule type" value="Genomic_DNA"/>
</dbReference>
<evidence type="ECO:0000256" key="12">
    <source>
        <dbReference type="SAM" id="Phobius"/>
    </source>
</evidence>
<dbReference type="InterPro" id="IPR007484">
    <property type="entry name" value="Peptidase_M28"/>
</dbReference>
<evidence type="ECO:0000256" key="2">
    <source>
        <dbReference type="ARBA" id="ARBA00007717"/>
    </source>
</evidence>
<comment type="similarity">
    <text evidence="2">Belongs to the nicastrin family.</text>
</comment>
<gene>
    <name evidence="14" type="ORF">Baya_3075</name>
</gene>